<accession>A0ABN7A7U5</accession>
<reference evidence="1 2" key="1">
    <citation type="submission" date="2023-09" db="EMBL/GenBank/DDBJ databases">
        <title>Nesidiocoris tenuis whole genome shotgun sequence.</title>
        <authorList>
            <person name="Shibata T."/>
            <person name="Shimoda M."/>
            <person name="Kobayashi T."/>
            <person name="Uehara T."/>
        </authorList>
    </citation>
    <scope>NUCLEOTIDE SEQUENCE [LARGE SCALE GENOMIC DNA]</scope>
    <source>
        <strain evidence="1 2">Japan</strain>
    </source>
</reference>
<evidence type="ECO:0000313" key="1">
    <source>
        <dbReference type="EMBL" id="BES88344.1"/>
    </source>
</evidence>
<sequence>MRLMGVRCESSCGYRTTQFYLVPTYLIFLLRDDWEFFEAFQPPGNIDQTKPVERKRKEEARTNCLYFCSVPDRIADLCQAAASTIGRASGGASDHE</sequence>
<dbReference type="Proteomes" id="UP001307889">
    <property type="component" value="Chromosome 1"/>
</dbReference>
<name>A0ABN7A7U5_9HEMI</name>
<dbReference type="EMBL" id="AP028909">
    <property type="protein sequence ID" value="BES88344.1"/>
    <property type="molecule type" value="Genomic_DNA"/>
</dbReference>
<organism evidence="1 2">
    <name type="scientific">Nesidiocoris tenuis</name>
    <dbReference type="NCBI Taxonomy" id="355587"/>
    <lineage>
        <taxon>Eukaryota</taxon>
        <taxon>Metazoa</taxon>
        <taxon>Ecdysozoa</taxon>
        <taxon>Arthropoda</taxon>
        <taxon>Hexapoda</taxon>
        <taxon>Insecta</taxon>
        <taxon>Pterygota</taxon>
        <taxon>Neoptera</taxon>
        <taxon>Paraneoptera</taxon>
        <taxon>Hemiptera</taxon>
        <taxon>Heteroptera</taxon>
        <taxon>Panheteroptera</taxon>
        <taxon>Cimicomorpha</taxon>
        <taxon>Miridae</taxon>
        <taxon>Dicyphina</taxon>
        <taxon>Nesidiocoris</taxon>
    </lineage>
</organism>
<gene>
    <name evidence="1" type="ORF">NTJ_01150</name>
</gene>
<protein>
    <submittedName>
        <fullName evidence="1">Uncharacterized protein</fullName>
    </submittedName>
</protein>
<keyword evidence="2" id="KW-1185">Reference proteome</keyword>
<evidence type="ECO:0000313" key="2">
    <source>
        <dbReference type="Proteomes" id="UP001307889"/>
    </source>
</evidence>
<proteinExistence type="predicted"/>